<dbReference type="GO" id="GO:0016746">
    <property type="term" value="F:acyltransferase activity"/>
    <property type="evidence" value="ECO:0007669"/>
    <property type="project" value="UniProtKB-KW"/>
</dbReference>
<evidence type="ECO:0000256" key="3">
    <source>
        <dbReference type="ARBA" id="ARBA00022679"/>
    </source>
</evidence>
<dbReference type="Pfam" id="PF13444">
    <property type="entry name" value="Acetyltransf_5"/>
    <property type="match status" value="1"/>
</dbReference>
<dbReference type="RefSeq" id="WP_148897801.1">
    <property type="nucleotide sequence ID" value="NZ_VNHY01000001.1"/>
</dbReference>
<reference evidence="6 7" key="1">
    <citation type="submission" date="2019-07" db="EMBL/GenBank/DDBJ databases">
        <title>Genomic Encyclopedia of Archaeal and Bacterial Type Strains, Phase II (KMG-II): from individual species to whole genera.</title>
        <authorList>
            <person name="Goeker M."/>
        </authorList>
    </citation>
    <scope>NUCLEOTIDE SEQUENCE [LARGE SCALE GENOMIC DNA]</scope>
    <source>
        <strain evidence="6 7">DSM 21935</strain>
    </source>
</reference>
<accession>A0A5D3YQ65</accession>
<evidence type="ECO:0000313" key="6">
    <source>
        <dbReference type="EMBL" id="TYP95123.1"/>
    </source>
</evidence>
<proteinExistence type="predicted"/>
<keyword evidence="7" id="KW-1185">Reference proteome</keyword>
<dbReference type="Proteomes" id="UP000324595">
    <property type="component" value="Unassembled WGS sequence"/>
</dbReference>
<dbReference type="PANTHER" id="PTHR37323">
    <property type="entry name" value="GCN5-RELATED N-ACETYLTRANSFERASE"/>
    <property type="match status" value="1"/>
</dbReference>
<comment type="pathway">
    <text evidence="1">Lipid metabolism.</text>
</comment>
<keyword evidence="4" id="KW-0443">Lipid metabolism</keyword>
<dbReference type="Gene3D" id="3.40.630.30">
    <property type="match status" value="1"/>
</dbReference>
<comment type="caution">
    <text evidence="6">The sequence shown here is derived from an EMBL/GenBank/DDBJ whole genome shotgun (WGS) entry which is preliminary data.</text>
</comment>
<evidence type="ECO:0000256" key="2">
    <source>
        <dbReference type="ARBA" id="ARBA00022516"/>
    </source>
</evidence>
<evidence type="ECO:0000256" key="5">
    <source>
        <dbReference type="ARBA" id="ARBA00023315"/>
    </source>
</evidence>
<dbReference type="InterPro" id="IPR016181">
    <property type="entry name" value="Acyl_CoA_acyltransferase"/>
</dbReference>
<dbReference type="SUPFAM" id="SSF55729">
    <property type="entry name" value="Acyl-CoA N-acyltransferases (Nat)"/>
    <property type="match status" value="1"/>
</dbReference>
<keyword evidence="5 6" id="KW-0012">Acyltransferase</keyword>
<dbReference type="GO" id="GO:0006629">
    <property type="term" value="P:lipid metabolic process"/>
    <property type="evidence" value="ECO:0007669"/>
    <property type="project" value="UniProtKB-KW"/>
</dbReference>
<keyword evidence="3 6" id="KW-0808">Transferase</keyword>
<dbReference type="OrthoDB" id="1113830at2"/>
<dbReference type="AlphaFoldDB" id="A0A5D3YQ65"/>
<dbReference type="EMBL" id="VNHY01000001">
    <property type="protein sequence ID" value="TYP95123.1"/>
    <property type="molecule type" value="Genomic_DNA"/>
</dbReference>
<dbReference type="PANTHER" id="PTHR37323:SF1">
    <property type="entry name" value="L-ORNITHINE N(ALPHA)-ACYLTRANSFERASE"/>
    <property type="match status" value="1"/>
</dbReference>
<gene>
    <name evidence="6" type="ORF">LX73_0418</name>
</gene>
<keyword evidence="2" id="KW-0444">Lipid biosynthesis</keyword>
<evidence type="ECO:0000256" key="1">
    <source>
        <dbReference type="ARBA" id="ARBA00005189"/>
    </source>
</evidence>
<name>A0A5D3YQ65_9BACT</name>
<evidence type="ECO:0000313" key="7">
    <source>
        <dbReference type="Proteomes" id="UP000324595"/>
    </source>
</evidence>
<evidence type="ECO:0000256" key="4">
    <source>
        <dbReference type="ARBA" id="ARBA00023098"/>
    </source>
</evidence>
<organism evidence="6 7">
    <name type="scientific">Fodinibius salinus</name>
    <dbReference type="NCBI Taxonomy" id="860790"/>
    <lineage>
        <taxon>Bacteria</taxon>
        <taxon>Pseudomonadati</taxon>
        <taxon>Balneolota</taxon>
        <taxon>Balneolia</taxon>
        <taxon>Balneolales</taxon>
        <taxon>Balneolaceae</taxon>
        <taxon>Fodinibius</taxon>
    </lineage>
</organism>
<dbReference type="InterPro" id="IPR052351">
    <property type="entry name" value="Ornithine_N-alpha-AT"/>
</dbReference>
<protein>
    <submittedName>
        <fullName evidence="6">Ornithine-acyl[acyl carrier protein] N-acyltransferase</fullName>
    </submittedName>
</protein>
<sequence>MSVPNRFSKQLPSTNKYLVRIAETDKELRQAQSLRYNVFNVELGEGLDKSHQNELDKDKYDRQCHHLLVIVRSTNEIIGTYRMQTYEEAQKHEGFYSANEFKLSMLPDDVLKNAVEVGRACIAKEHRNGRVLFLLWRGIAEYMKATDSRYLFGCCSFTGTDAQLARNAERYLTDQGYLHEEHVIDTTSDFECPEVSVDENEAENTEIPQLFRLYLNVGAKVISKPAIDQSFQTIDFLILVDVQELDSKSRALFLR</sequence>